<reference evidence="7 8" key="1">
    <citation type="submission" date="2013-08" db="EMBL/GenBank/DDBJ databases">
        <title>The genome sequence of Skermanella stibiiresistens.</title>
        <authorList>
            <person name="Zhu W."/>
            <person name="Wang G."/>
        </authorList>
    </citation>
    <scope>NUCLEOTIDE SEQUENCE [LARGE SCALE GENOMIC DNA]</scope>
    <source>
        <strain evidence="7 8">SB22</strain>
    </source>
</reference>
<feature type="transmembrane region" description="Helical" evidence="6">
    <location>
        <begin position="383"/>
        <end position="406"/>
    </location>
</feature>
<evidence type="ECO:0000256" key="5">
    <source>
        <dbReference type="ARBA" id="ARBA00023136"/>
    </source>
</evidence>
<dbReference type="GO" id="GO:0016020">
    <property type="term" value="C:membrane"/>
    <property type="evidence" value="ECO:0007669"/>
    <property type="project" value="UniProtKB-SubCell"/>
</dbReference>
<evidence type="ECO:0000256" key="4">
    <source>
        <dbReference type="ARBA" id="ARBA00022989"/>
    </source>
</evidence>
<evidence type="ECO:0000256" key="3">
    <source>
        <dbReference type="ARBA" id="ARBA00022692"/>
    </source>
</evidence>
<dbReference type="OrthoDB" id="8558818at2"/>
<dbReference type="PATRIC" id="fig|1385369.3.peg.3284"/>
<feature type="transmembrane region" description="Helical" evidence="6">
    <location>
        <begin position="203"/>
        <end position="224"/>
    </location>
</feature>
<dbReference type="EMBL" id="AVFL01000011">
    <property type="protein sequence ID" value="EWY39535.1"/>
    <property type="molecule type" value="Genomic_DNA"/>
</dbReference>
<evidence type="ECO:0000256" key="1">
    <source>
        <dbReference type="ARBA" id="ARBA00004141"/>
    </source>
</evidence>
<feature type="transmembrane region" description="Helical" evidence="6">
    <location>
        <begin position="173"/>
        <end position="197"/>
    </location>
</feature>
<keyword evidence="4 6" id="KW-1133">Transmembrane helix</keyword>
<proteinExistence type="inferred from homology"/>
<gene>
    <name evidence="7" type="ORF">N825_05395</name>
</gene>
<feature type="transmembrane region" description="Helical" evidence="6">
    <location>
        <begin position="64"/>
        <end position="83"/>
    </location>
</feature>
<feature type="transmembrane region" description="Helical" evidence="6">
    <location>
        <begin position="432"/>
        <end position="452"/>
    </location>
</feature>
<dbReference type="Pfam" id="PF03209">
    <property type="entry name" value="PUCC"/>
    <property type="match status" value="1"/>
</dbReference>
<keyword evidence="8" id="KW-1185">Reference proteome</keyword>
<organism evidence="7 8">
    <name type="scientific">Skermanella stibiiresistens SB22</name>
    <dbReference type="NCBI Taxonomy" id="1385369"/>
    <lineage>
        <taxon>Bacteria</taxon>
        <taxon>Pseudomonadati</taxon>
        <taxon>Pseudomonadota</taxon>
        <taxon>Alphaproteobacteria</taxon>
        <taxon>Rhodospirillales</taxon>
        <taxon>Azospirillaceae</taxon>
        <taxon>Skermanella</taxon>
    </lineage>
</organism>
<comment type="subcellular location">
    <subcellularLocation>
        <location evidence="1">Membrane</location>
        <topology evidence="1">Multi-pass membrane protein</topology>
    </subcellularLocation>
</comment>
<feature type="transmembrane region" description="Helical" evidence="6">
    <location>
        <begin position="31"/>
        <end position="52"/>
    </location>
</feature>
<keyword evidence="3 6" id="KW-0812">Transmembrane</keyword>
<feature type="transmembrane region" description="Helical" evidence="6">
    <location>
        <begin position="256"/>
        <end position="273"/>
    </location>
</feature>
<dbReference type="STRING" id="1385369.N825_05395"/>
<dbReference type="PIRSF" id="PIRSF016565">
    <property type="entry name" value="PucC"/>
    <property type="match status" value="1"/>
</dbReference>
<evidence type="ECO:0000256" key="6">
    <source>
        <dbReference type="SAM" id="Phobius"/>
    </source>
</evidence>
<dbReference type="Gene3D" id="1.20.1250.20">
    <property type="entry name" value="MFS general substrate transporter like domains"/>
    <property type="match status" value="1"/>
</dbReference>
<comment type="caution">
    <text evidence="7">The sequence shown here is derived from an EMBL/GenBank/DDBJ whole genome shotgun (WGS) entry which is preliminary data.</text>
</comment>
<name>W9H023_9PROT</name>
<dbReference type="CDD" id="cd06176">
    <property type="entry name" value="MFS_BCD_PucC-like"/>
    <property type="match status" value="1"/>
</dbReference>
<accession>W9H023</accession>
<dbReference type="AlphaFoldDB" id="W9H023"/>
<dbReference type="InterPro" id="IPR026036">
    <property type="entry name" value="PucC"/>
</dbReference>
<dbReference type="PANTHER" id="PTHR23538:SF1">
    <property type="entry name" value="44.5 KD BACTERIOCHLOROPHYLL SYNTHASE SUBUNIT"/>
    <property type="match status" value="1"/>
</dbReference>
<evidence type="ECO:0000313" key="7">
    <source>
        <dbReference type="EMBL" id="EWY39535.1"/>
    </source>
</evidence>
<dbReference type="InterPro" id="IPR036259">
    <property type="entry name" value="MFS_trans_sf"/>
</dbReference>
<dbReference type="RefSeq" id="WP_037453877.1">
    <property type="nucleotide sequence ID" value="NZ_AVFL01000011.1"/>
</dbReference>
<protein>
    <submittedName>
        <fullName evidence="7">Protein pucC</fullName>
    </submittedName>
</protein>
<evidence type="ECO:0000313" key="8">
    <source>
        <dbReference type="Proteomes" id="UP000019486"/>
    </source>
</evidence>
<feature type="transmembrane region" description="Helical" evidence="6">
    <location>
        <begin position="293"/>
        <end position="311"/>
    </location>
</feature>
<feature type="transmembrane region" description="Helical" evidence="6">
    <location>
        <begin position="356"/>
        <end position="376"/>
    </location>
</feature>
<comment type="similarity">
    <text evidence="2">Belongs to the PucC family.</text>
</comment>
<dbReference type="PANTHER" id="PTHR23538">
    <property type="entry name" value="44.5 KD BACTERIOCHLOROPHYLL SYNTHASE SUBUNIT"/>
    <property type="match status" value="1"/>
</dbReference>
<keyword evidence="5 6" id="KW-0472">Membrane</keyword>
<dbReference type="SUPFAM" id="SSF103473">
    <property type="entry name" value="MFS general substrate transporter"/>
    <property type="match status" value="1"/>
</dbReference>
<dbReference type="Proteomes" id="UP000019486">
    <property type="component" value="Unassembled WGS sequence"/>
</dbReference>
<dbReference type="InterPro" id="IPR004896">
    <property type="entry name" value="PucC-rel"/>
</dbReference>
<evidence type="ECO:0000256" key="2">
    <source>
        <dbReference type="ARBA" id="ARBA00008412"/>
    </source>
</evidence>
<feature type="transmembrane region" description="Helical" evidence="6">
    <location>
        <begin position="137"/>
        <end position="161"/>
    </location>
</feature>
<sequence>MARRHRVWTYLGPRFLPFADAATPELPLGRLLRLALFQVSVGMAVVLLNGTLNRVMVVELGVPIWLVAGMVSLPLVFAPLRALVGFRSDTHRSVLGWRRVPYIWFGTLLQFGGFAIMPFALIILSGDTTGPAFVGHVAAALAFLLVGAGLHTTQTAGLALATDLATPETRPRVVALLYVMLLVGMVVSALVFGALLAEFSQLRLIRVIQGAAVATMVLNVIALWKQEPRNPAATAPGLPRPSFSQSWRAFQASGRAGRVLVAVGLGTAAFSMQDILLEPYGGQILGLSVGETTALTALLAGGTLAGFALAARRLGRGADPYRLAALGVLAGLAAFSAVIFSAPLDSPLLCRIGTVLIGFGSGLFVVGTLTAAMALAREGESGLALGAWGAVQATAAGVAIAAGGGIRDIVSSLGAQGALGPALADPSVGYGAVYYLEIILLFATLAAIGPLVRSRPVRREAPAPAFGLAEFPG</sequence>
<feature type="transmembrane region" description="Helical" evidence="6">
    <location>
        <begin position="103"/>
        <end position="125"/>
    </location>
</feature>
<feature type="transmembrane region" description="Helical" evidence="6">
    <location>
        <begin position="323"/>
        <end position="344"/>
    </location>
</feature>